<protein>
    <submittedName>
        <fullName evidence="2">Uncharacterized protein</fullName>
    </submittedName>
</protein>
<dbReference type="Proteomes" id="UP001218218">
    <property type="component" value="Unassembled WGS sequence"/>
</dbReference>
<keyword evidence="1" id="KW-0732">Signal</keyword>
<evidence type="ECO:0000313" key="3">
    <source>
        <dbReference type="Proteomes" id="UP001218218"/>
    </source>
</evidence>
<feature type="signal peptide" evidence="1">
    <location>
        <begin position="1"/>
        <end position="22"/>
    </location>
</feature>
<accession>A0AAD6ZBD2</accession>
<proteinExistence type="predicted"/>
<comment type="caution">
    <text evidence="2">The sequence shown here is derived from an EMBL/GenBank/DDBJ whole genome shotgun (WGS) entry which is preliminary data.</text>
</comment>
<evidence type="ECO:0000256" key="1">
    <source>
        <dbReference type="SAM" id="SignalP"/>
    </source>
</evidence>
<keyword evidence="3" id="KW-1185">Reference proteome</keyword>
<evidence type="ECO:0000313" key="2">
    <source>
        <dbReference type="EMBL" id="KAJ7315054.1"/>
    </source>
</evidence>
<sequence length="117" mass="12849">MANNALVLFPVAVTFLSYGSLGVYPKRNLDLLRGSGDVVPKSTAVTDFTVFKVSGLEWRNRLDRLCETEPTRYPPLVTASGFAATLVMGVDRLRTVGIRACSHHQRSEKDATVRPPT</sequence>
<name>A0AAD6ZBD2_9AGAR</name>
<dbReference type="AlphaFoldDB" id="A0AAD6ZBD2"/>
<gene>
    <name evidence="2" type="ORF">DFH08DRAFT_821014</name>
</gene>
<reference evidence="2" key="1">
    <citation type="submission" date="2023-03" db="EMBL/GenBank/DDBJ databases">
        <title>Massive genome expansion in bonnet fungi (Mycena s.s.) driven by repeated elements and novel gene families across ecological guilds.</title>
        <authorList>
            <consortium name="Lawrence Berkeley National Laboratory"/>
            <person name="Harder C.B."/>
            <person name="Miyauchi S."/>
            <person name="Viragh M."/>
            <person name="Kuo A."/>
            <person name="Thoen E."/>
            <person name="Andreopoulos B."/>
            <person name="Lu D."/>
            <person name="Skrede I."/>
            <person name="Drula E."/>
            <person name="Henrissat B."/>
            <person name="Morin E."/>
            <person name="Kohler A."/>
            <person name="Barry K."/>
            <person name="LaButti K."/>
            <person name="Morin E."/>
            <person name="Salamov A."/>
            <person name="Lipzen A."/>
            <person name="Mereny Z."/>
            <person name="Hegedus B."/>
            <person name="Baldrian P."/>
            <person name="Stursova M."/>
            <person name="Weitz H."/>
            <person name="Taylor A."/>
            <person name="Grigoriev I.V."/>
            <person name="Nagy L.G."/>
            <person name="Martin F."/>
            <person name="Kauserud H."/>
        </authorList>
    </citation>
    <scope>NUCLEOTIDE SEQUENCE</scope>
    <source>
        <strain evidence="2">CBHHK002</strain>
    </source>
</reference>
<dbReference type="EMBL" id="JARIHO010000064">
    <property type="protein sequence ID" value="KAJ7315054.1"/>
    <property type="molecule type" value="Genomic_DNA"/>
</dbReference>
<organism evidence="2 3">
    <name type="scientific">Mycena albidolilacea</name>
    <dbReference type="NCBI Taxonomy" id="1033008"/>
    <lineage>
        <taxon>Eukaryota</taxon>
        <taxon>Fungi</taxon>
        <taxon>Dikarya</taxon>
        <taxon>Basidiomycota</taxon>
        <taxon>Agaricomycotina</taxon>
        <taxon>Agaricomycetes</taxon>
        <taxon>Agaricomycetidae</taxon>
        <taxon>Agaricales</taxon>
        <taxon>Marasmiineae</taxon>
        <taxon>Mycenaceae</taxon>
        <taxon>Mycena</taxon>
    </lineage>
</organism>
<feature type="chain" id="PRO_5042270411" evidence="1">
    <location>
        <begin position="23"/>
        <end position="117"/>
    </location>
</feature>